<name>A0A803MRH8_CHEQI</name>
<dbReference type="PANTHER" id="PTHR35358:SF7">
    <property type="entry name" value="EXPRESSED PROTEIN"/>
    <property type="match status" value="1"/>
</dbReference>
<dbReference type="AlphaFoldDB" id="A0A803MRH8"/>
<proteinExistence type="predicted"/>
<evidence type="ECO:0000256" key="2">
    <source>
        <dbReference type="SAM" id="MobiDB-lite"/>
    </source>
</evidence>
<evidence type="ECO:0000313" key="4">
    <source>
        <dbReference type="Proteomes" id="UP000596660"/>
    </source>
</evidence>
<evidence type="ECO:0000313" key="3">
    <source>
        <dbReference type="EnsemblPlants" id="AUR62033879-RA:cds"/>
    </source>
</evidence>
<feature type="coiled-coil region" evidence="1">
    <location>
        <begin position="296"/>
        <end position="330"/>
    </location>
</feature>
<feature type="compositionally biased region" description="Acidic residues" evidence="2">
    <location>
        <begin position="26"/>
        <end position="41"/>
    </location>
</feature>
<dbReference type="Proteomes" id="UP000596660">
    <property type="component" value="Unplaced"/>
</dbReference>
<protein>
    <submittedName>
        <fullName evidence="3">Uncharacterized protein</fullName>
    </submittedName>
</protein>
<evidence type="ECO:0000256" key="1">
    <source>
        <dbReference type="SAM" id="Coils"/>
    </source>
</evidence>
<sequence>MLESYNCSSALRICAVMFAYSKATKDDEETQSDADTPDSQDGESPTPIELDPVFMEQIFEAPSTFATRGSISRGVTPLFSLNLHELAEKNIEMPSTSAARERLTRMEIPLSVMSELEVAEPTTEMDFTSTTCARVRRTAALNELEHAAEEVPHLKTLTGETKCRHHVSSNYITSQQSNKSDNSIVKFKGLDVRSNLVKTLQNIWSKHGNLIENSIIRNGDMVSRALELLATAVLILEETSVRSLSDSQADYLNTTLSDLQCMHFKVGWLVPYVEKAVQLHKSKPLMDFRDEVLSCQAQVVKRISKLNEELAELKNLEKELEKDVANVSDRFLILGM</sequence>
<keyword evidence="4" id="KW-1185">Reference proteome</keyword>
<dbReference type="Pfam" id="PF05278">
    <property type="entry name" value="PEARLI-4"/>
    <property type="match status" value="1"/>
</dbReference>
<feature type="region of interest" description="Disordered" evidence="2">
    <location>
        <begin position="25"/>
        <end position="48"/>
    </location>
</feature>
<dbReference type="EnsemblPlants" id="AUR62033879-RA">
    <property type="protein sequence ID" value="AUR62033879-RA:cds"/>
    <property type="gene ID" value="AUR62033879"/>
</dbReference>
<dbReference type="Gramene" id="AUR62033879-RA">
    <property type="protein sequence ID" value="AUR62033879-RA:cds"/>
    <property type="gene ID" value="AUR62033879"/>
</dbReference>
<dbReference type="InterPro" id="IPR007942">
    <property type="entry name" value="PLipase-like"/>
</dbReference>
<dbReference type="PANTHER" id="PTHR35358">
    <property type="entry name" value="OS06G0711100 PROTEIN"/>
    <property type="match status" value="1"/>
</dbReference>
<keyword evidence="1" id="KW-0175">Coiled coil</keyword>
<organism evidence="3 4">
    <name type="scientific">Chenopodium quinoa</name>
    <name type="common">Quinoa</name>
    <dbReference type="NCBI Taxonomy" id="63459"/>
    <lineage>
        <taxon>Eukaryota</taxon>
        <taxon>Viridiplantae</taxon>
        <taxon>Streptophyta</taxon>
        <taxon>Embryophyta</taxon>
        <taxon>Tracheophyta</taxon>
        <taxon>Spermatophyta</taxon>
        <taxon>Magnoliopsida</taxon>
        <taxon>eudicotyledons</taxon>
        <taxon>Gunneridae</taxon>
        <taxon>Pentapetalae</taxon>
        <taxon>Caryophyllales</taxon>
        <taxon>Chenopodiaceae</taxon>
        <taxon>Chenopodioideae</taxon>
        <taxon>Atripliceae</taxon>
        <taxon>Chenopodium</taxon>
    </lineage>
</organism>
<accession>A0A803MRH8</accession>
<reference evidence="3" key="2">
    <citation type="submission" date="2021-03" db="UniProtKB">
        <authorList>
            <consortium name="EnsemblPlants"/>
        </authorList>
    </citation>
    <scope>IDENTIFICATION</scope>
</reference>
<reference evidence="3" key="1">
    <citation type="journal article" date="2017" name="Nature">
        <title>The genome of Chenopodium quinoa.</title>
        <authorList>
            <person name="Jarvis D.E."/>
            <person name="Ho Y.S."/>
            <person name="Lightfoot D.J."/>
            <person name="Schmoeckel S.M."/>
            <person name="Li B."/>
            <person name="Borm T.J.A."/>
            <person name="Ohyanagi H."/>
            <person name="Mineta K."/>
            <person name="Michell C.T."/>
            <person name="Saber N."/>
            <person name="Kharbatia N.M."/>
            <person name="Rupper R.R."/>
            <person name="Sharp A.R."/>
            <person name="Dally N."/>
            <person name="Boughton B.A."/>
            <person name="Woo Y.H."/>
            <person name="Gao G."/>
            <person name="Schijlen E.G.W.M."/>
            <person name="Guo X."/>
            <person name="Momin A.A."/>
            <person name="Negrao S."/>
            <person name="Al-Babili S."/>
            <person name="Gehring C."/>
            <person name="Roessner U."/>
            <person name="Jung C."/>
            <person name="Murphy K."/>
            <person name="Arold S.T."/>
            <person name="Gojobori T."/>
            <person name="van der Linden C.G."/>
            <person name="van Loo E.N."/>
            <person name="Jellen E.N."/>
            <person name="Maughan P.J."/>
            <person name="Tester M."/>
        </authorList>
    </citation>
    <scope>NUCLEOTIDE SEQUENCE [LARGE SCALE GENOMIC DNA]</scope>
    <source>
        <strain evidence="3">cv. PI 614886</strain>
    </source>
</reference>